<accession>A0A1X6P1X1</accession>
<evidence type="ECO:0000256" key="5">
    <source>
        <dbReference type="ARBA" id="ARBA00022640"/>
    </source>
</evidence>
<dbReference type="Pfam" id="PF07123">
    <property type="entry name" value="PsbW"/>
    <property type="match status" value="1"/>
</dbReference>
<evidence type="ECO:0000256" key="6">
    <source>
        <dbReference type="ARBA" id="ARBA00023078"/>
    </source>
</evidence>
<feature type="transmembrane region" description="Helical" evidence="10">
    <location>
        <begin position="69"/>
        <end position="89"/>
    </location>
</feature>
<proteinExistence type="inferred from homology"/>
<evidence type="ECO:0000313" key="12">
    <source>
        <dbReference type="Proteomes" id="UP000218209"/>
    </source>
</evidence>
<keyword evidence="3" id="KW-0150">Chloroplast</keyword>
<evidence type="ECO:0000256" key="3">
    <source>
        <dbReference type="ARBA" id="ARBA00022528"/>
    </source>
</evidence>
<keyword evidence="7 10" id="KW-0472">Membrane</keyword>
<evidence type="ECO:0000256" key="4">
    <source>
        <dbReference type="ARBA" id="ARBA00022531"/>
    </source>
</evidence>
<keyword evidence="10" id="KW-1133">Transmembrane helix</keyword>
<keyword evidence="6" id="KW-0793">Thylakoid</keyword>
<dbReference type="InterPro" id="IPR009806">
    <property type="entry name" value="PSII_PsbW_class2"/>
</dbReference>
<organism evidence="11 12">
    <name type="scientific">Porphyra umbilicalis</name>
    <name type="common">Purple laver</name>
    <name type="synonym">Red alga</name>
    <dbReference type="NCBI Taxonomy" id="2786"/>
    <lineage>
        <taxon>Eukaryota</taxon>
        <taxon>Rhodophyta</taxon>
        <taxon>Bangiophyceae</taxon>
        <taxon>Bangiales</taxon>
        <taxon>Bangiaceae</taxon>
        <taxon>Porphyra</taxon>
    </lineage>
</organism>
<reference evidence="11 12" key="1">
    <citation type="submission" date="2017-03" db="EMBL/GenBank/DDBJ databases">
        <title>WGS assembly of Porphyra umbilicalis.</title>
        <authorList>
            <person name="Brawley S.H."/>
            <person name="Blouin N.A."/>
            <person name="Ficko-Blean E."/>
            <person name="Wheeler G.L."/>
            <person name="Lohr M."/>
            <person name="Goodson H.V."/>
            <person name="Jenkins J.W."/>
            <person name="Blaby-Haas C.E."/>
            <person name="Helliwell K.E."/>
            <person name="Chan C."/>
            <person name="Marriage T."/>
            <person name="Bhattacharya D."/>
            <person name="Klein A.S."/>
            <person name="Badis Y."/>
            <person name="Brodie J."/>
            <person name="Cao Y."/>
            <person name="Collen J."/>
            <person name="Dittami S.M."/>
            <person name="Gachon C.M."/>
            <person name="Green B.R."/>
            <person name="Karpowicz S."/>
            <person name="Kim J.W."/>
            <person name="Kudahl U."/>
            <person name="Lin S."/>
            <person name="Michel G."/>
            <person name="Mittag M."/>
            <person name="Olson B.J."/>
            <person name="Pangilinan J."/>
            <person name="Peng Y."/>
            <person name="Qiu H."/>
            <person name="Shu S."/>
            <person name="Singer J.T."/>
            <person name="Smith A.G."/>
            <person name="Sprecher B.N."/>
            <person name="Wagner V."/>
            <person name="Wang W."/>
            <person name="Wang Z.-Y."/>
            <person name="Yan J."/>
            <person name="Yarish C."/>
            <person name="Zoeuner-Riek S."/>
            <person name="Zhuang Y."/>
            <person name="Zou Y."/>
            <person name="Lindquist E.A."/>
            <person name="Grimwood J."/>
            <person name="Barry K."/>
            <person name="Rokhsar D.S."/>
            <person name="Schmutz J."/>
            <person name="Stiller J.W."/>
            <person name="Grossman A.R."/>
            <person name="Prochnik S.E."/>
        </authorList>
    </citation>
    <scope>NUCLEOTIDE SEQUENCE [LARGE SCALE GENOMIC DNA]</scope>
    <source>
        <strain evidence="11">4086291</strain>
    </source>
</reference>
<evidence type="ECO:0000313" key="11">
    <source>
        <dbReference type="EMBL" id="OSX74872.1"/>
    </source>
</evidence>
<sequence length="107" mass="10992">MNSAFVATSPLLLASPRRAAATATAPRMAVAPVRRAAAQASASLAALAATAAPVLATEGTGEGLGIDNALLYVPLLGIPAVFLFLFLQFGSSQDNEDFFGTIDDRRN</sequence>
<protein>
    <recommendedName>
        <fullName evidence="9">PSII 6.1 kDa protein</fullName>
    </recommendedName>
</protein>
<keyword evidence="12" id="KW-1185">Reference proteome</keyword>
<dbReference type="AlphaFoldDB" id="A0A1X6P1X1"/>
<comment type="subcellular location">
    <subcellularLocation>
        <location evidence="1">Plastid</location>
        <location evidence="1">Chloroplast thylakoid membrane</location>
        <topology evidence="1">Single-pass membrane protein</topology>
    </subcellularLocation>
</comment>
<keyword evidence="10" id="KW-0812">Transmembrane</keyword>
<keyword evidence="4" id="KW-0602">Photosynthesis</keyword>
<dbReference type="Proteomes" id="UP000218209">
    <property type="component" value="Unassembled WGS sequence"/>
</dbReference>
<evidence type="ECO:0000256" key="7">
    <source>
        <dbReference type="ARBA" id="ARBA00023136"/>
    </source>
</evidence>
<dbReference type="GO" id="GO:0009523">
    <property type="term" value="C:photosystem II"/>
    <property type="evidence" value="ECO:0007669"/>
    <property type="project" value="UniProtKB-KW"/>
</dbReference>
<evidence type="ECO:0000256" key="9">
    <source>
        <dbReference type="ARBA" id="ARBA00031756"/>
    </source>
</evidence>
<name>A0A1X6P1X1_PORUM</name>
<dbReference type="CDD" id="cd23696">
    <property type="entry name" value="PsbW"/>
    <property type="match status" value="1"/>
</dbReference>
<evidence type="ECO:0000256" key="10">
    <source>
        <dbReference type="SAM" id="Phobius"/>
    </source>
</evidence>
<evidence type="ECO:0000256" key="8">
    <source>
        <dbReference type="ARBA" id="ARBA00023276"/>
    </source>
</evidence>
<dbReference type="GO" id="GO:0009535">
    <property type="term" value="C:chloroplast thylakoid membrane"/>
    <property type="evidence" value="ECO:0007669"/>
    <property type="project" value="UniProtKB-SubCell"/>
</dbReference>
<evidence type="ECO:0000256" key="1">
    <source>
        <dbReference type="ARBA" id="ARBA00004581"/>
    </source>
</evidence>
<dbReference type="EMBL" id="KV918926">
    <property type="protein sequence ID" value="OSX74872.1"/>
    <property type="molecule type" value="Genomic_DNA"/>
</dbReference>
<keyword evidence="5" id="KW-0934">Plastid</keyword>
<dbReference type="GO" id="GO:0015979">
    <property type="term" value="P:photosynthesis"/>
    <property type="evidence" value="ECO:0007669"/>
    <property type="project" value="UniProtKB-KW"/>
</dbReference>
<keyword evidence="8" id="KW-0604">Photosystem II</keyword>
<evidence type="ECO:0000256" key="2">
    <source>
        <dbReference type="ARBA" id="ARBA00010395"/>
    </source>
</evidence>
<gene>
    <name evidence="11" type="ORF">BU14_0263s0010</name>
</gene>
<comment type="similarity">
    <text evidence="2">Belongs to the psbW family.</text>
</comment>